<feature type="domain" description="Glycosyltransferase subfamily 4-like N-terminal" evidence="3">
    <location>
        <begin position="14"/>
        <end position="183"/>
    </location>
</feature>
<proteinExistence type="predicted"/>
<accession>A0A1C5HIZ5</accession>
<evidence type="ECO:0000259" key="3">
    <source>
        <dbReference type="Pfam" id="PF13439"/>
    </source>
</evidence>
<evidence type="ECO:0000256" key="1">
    <source>
        <dbReference type="ARBA" id="ARBA00022676"/>
    </source>
</evidence>
<dbReference type="CDD" id="cd03814">
    <property type="entry name" value="GT4-like"/>
    <property type="match status" value="1"/>
</dbReference>
<dbReference type="GO" id="GO:1901137">
    <property type="term" value="P:carbohydrate derivative biosynthetic process"/>
    <property type="evidence" value="ECO:0007669"/>
    <property type="project" value="UniProtKB-ARBA"/>
</dbReference>
<evidence type="ECO:0000256" key="2">
    <source>
        <dbReference type="ARBA" id="ARBA00022679"/>
    </source>
</evidence>
<dbReference type="Pfam" id="PF13692">
    <property type="entry name" value="Glyco_trans_1_4"/>
    <property type="match status" value="1"/>
</dbReference>
<dbReference type="SUPFAM" id="SSF53756">
    <property type="entry name" value="UDP-Glycosyltransferase/glycogen phosphorylase"/>
    <property type="match status" value="1"/>
</dbReference>
<dbReference type="PANTHER" id="PTHR45947:SF3">
    <property type="entry name" value="SULFOQUINOVOSYL TRANSFERASE SQD2"/>
    <property type="match status" value="1"/>
</dbReference>
<keyword evidence="2 4" id="KW-0808">Transferase</keyword>
<protein>
    <submittedName>
        <fullName evidence="4">Phosphatidylinositol alpha 1,6-mannosyltransferase</fullName>
    </submittedName>
</protein>
<dbReference type="Proteomes" id="UP000198210">
    <property type="component" value="Chromosome I"/>
</dbReference>
<dbReference type="AlphaFoldDB" id="A0A1C5HIZ5"/>
<dbReference type="GO" id="GO:0016758">
    <property type="term" value="F:hexosyltransferase activity"/>
    <property type="evidence" value="ECO:0007669"/>
    <property type="project" value="TreeGrafter"/>
</dbReference>
<evidence type="ECO:0000313" key="4">
    <source>
        <dbReference type="EMBL" id="SCG45996.1"/>
    </source>
</evidence>
<dbReference type="Pfam" id="PF13439">
    <property type="entry name" value="Glyco_transf_4"/>
    <property type="match status" value="1"/>
</dbReference>
<dbReference type="InterPro" id="IPR028098">
    <property type="entry name" value="Glyco_trans_4-like_N"/>
</dbReference>
<name>A0A1C5HIZ5_9ACTN</name>
<organism evidence="4 5">
    <name type="scientific">Micromonospora siamensis</name>
    <dbReference type="NCBI Taxonomy" id="299152"/>
    <lineage>
        <taxon>Bacteria</taxon>
        <taxon>Bacillati</taxon>
        <taxon>Actinomycetota</taxon>
        <taxon>Actinomycetes</taxon>
        <taxon>Micromonosporales</taxon>
        <taxon>Micromonosporaceae</taxon>
        <taxon>Micromonospora</taxon>
    </lineage>
</organism>
<evidence type="ECO:0000313" key="5">
    <source>
        <dbReference type="Proteomes" id="UP000198210"/>
    </source>
</evidence>
<dbReference type="RefSeq" id="WP_088970093.1">
    <property type="nucleotide sequence ID" value="NZ_JBHLYF010000019.1"/>
</dbReference>
<dbReference type="InterPro" id="IPR050194">
    <property type="entry name" value="Glycosyltransferase_grp1"/>
</dbReference>
<reference evidence="4 5" key="1">
    <citation type="submission" date="2016-06" db="EMBL/GenBank/DDBJ databases">
        <authorList>
            <person name="Kjaerup R.B."/>
            <person name="Dalgaard T.S."/>
            <person name="Juul-Madsen H.R."/>
        </authorList>
    </citation>
    <scope>NUCLEOTIDE SEQUENCE [LARGE SCALE GENOMIC DNA]</scope>
    <source>
        <strain evidence="4 5">DSM 45097</strain>
    </source>
</reference>
<sequence length="379" mass="40411">MRIAIVTESFPPDVNGVANSVVRTAEHLVARGHEPVVIAPTPPAGRRHVGERYPYPVVRIPSVPLPGYQGFRLGMPSARLTETLTGHAPDLVHLASPFVLGARAATLAARHGVPTVAVYQTDVASYAREYRVGWGEAAAWRRIREIHNSAQRTLAPSTRAAADLIANGVQRIWLWRRGVDAERFDPSRRCERLRRELAPGGELLVGYVGRLAPEKRVDLLTEVSRLPGVRLVIVGDGPARRQLERVLPGALFLGVRHGADLARLYASLDVFVHTGPHETFGQTIQEALASGVPVVAPDAGGPVDLVESGVTGQLVPPGDPAVLADAAAALRADPARRAAYGLAARATVSRRSWAAVGDELIGHYRAVRAGAAAADPLVA</sequence>
<gene>
    <name evidence="4" type="ORF">GA0074704_1821</name>
</gene>
<dbReference type="Gene3D" id="3.40.50.2000">
    <property type="entry name" value="Glycogen Phosphorylase B"/>
    <property type="match status" value="2"/>
</dbReference>
<dbReference type="PANTHER" id="PTHR45947">
    <property type="entry name" value="SULFOQUINOVOSYL TRANSFERASE SQD2"/>
    <property type="match status" value="1"/>
</dbReference>
<dbReference type="EMBL" id="LT607751">
    <property type="protein sequence ID" value="SCG45996.1"/>
    <property type="molecule type" value="Genomic_DNA"/>
</dbReference>
<keyword evidence="5" id="KW-1185">Reference proteome</keyword>
<keyword evidence="1 4" id="KW-0328">Glycosyltransferase</keyword>